<feature type="region of interest" description="Disordered" evidence="3">
    <location>
        <begin position="283"/>
        <end position="327"/>
    </location>
</feature>
<dbReference type="PROSITE" id="PS50084">
    <property type="entry name" value="KH_TYPE_1"/>
    <property type="match status" value="3"/>
</dbReference>
<keyword evidence="1" id="KW-0677">Repeat</keyword>
<dbReference type="Gene3D" id="3.30.1370.10">
    <property type="entry name" value="K Homology domain, type 1"/>
    <property type="match status" value="3"/>
</dbReference>
<feature type="domain" description="K Homology" evidence="4">
    <location>
        <begin position="191"/>
        <end position="262"/>
    </location>
</feature>
<feature type="domain" description="K Homology" evidence="4">
    <location>
        <begin position="331"/>
        <end position="407"/>
    </location>
</feature>
<dbReference type="STRING" id="269621.A0A238FSZ8"/>
<feature type="compositionally biased region" description="Low complexity" evidence="3">
    <location>
        <begin position="26"/>
        <end position="47"/>
    </location>
</feature>
<dbReference type="SUPFAM" id="SSF54791">
    <property type="entry name" value="Eukaryotic type KH-domain (KH-domain type I)"/>
    <property type="match status" value="3"/>
</dbReference>
<proteinExistence type="predicted"/>
<organism evidence="5 6">
    <name type="scientific">Microbotryum intermedium</name>
    <dbReference type="NCBI Taxonomy" id="269621"/>
    <lineage>
        <taxon>Eukaryota</taxon>
        <taxon>Fungi</taxon>
        <taxon>Dikarya</taxon>
        <taxon>Basidiomycota</taxon>
        <taxon>Pucciniomycotina</taxon>
        <taxon>Microbotryomycetes</taxon>
        <taxon>Microbotryales</taxon>
        <taxon>Microbotryaceae</taxon>
        <taxon>Microbotryum</taxon>
    </lineage>
</organism>
<feature type="domain" description="K Homology" evidence="4">
    <location>
        <begin position="108"/>
        <end position="178"/>
    </location>
</feature>
<dbReference type="Pfam" id="PF00013">
    <property type="entry name" value="KH_1"/>
    <property type="match status" value="3"/>
</dbReference>
<feature type="compositionally biased region" description="Basic and acidic residues" evidence="3">
    <location>
        <begin position="51"/>
        <end position="65"/>
    </location>
</feature>
<gene>
    <name evidence="5" type="ORF">BQ2448_6668</name>
</gene>
<dbReference type="GO" id="GO:0003723">
    <property type="term" value="F:RNA binding"/>
    <property type="evidence" value="ECO:0007669"/>
    <property type="project" value="UniProtKB-UniRule"/>
</dbReference>
<dbReference type="Proteomes" id="UP000198372">
    <property type="component" value="Unassembled WGS sequence"/>
</dbReference>
<accession>A0A238FSZ8</accession>
<evidence type="ECO:0000313" key="5">
    <source>
        <dbReference type="EMBL" id="SCV74236.1"/>
    </source>
</evidence>
<evidence type="ECO:0000313" key="6">
    <source>
        <dbReference type="Proteomes" id="UP000198372"/>
    </source>
</evidence>
<dbReference type="PANTHER" id="PTHR10288">
    <property type="entry name" value="KH DOMAIN CONTAINING RNA BINDING PROTEIN"/>
    <property type="match status" value="1"/>
</dbReference>
<sequence length="416" mass="42522">MSDPVDLARKRSRSSSQDGHDTPAPSNGNATSTSASSHKKANNNTNAPAELTRDDDGERERDNDVKPMVVDSENAASADPSTSTSTKPTAAAGTGAGAEGDASAVSAAVIQMRALIVTQDASIIIGKGGKNVNEIRDKSGSKITITETIPGNPERIMVIAGPLDAVSKAFGLIVRRINDEPFETPSVPGSRAVTIRFIIPNARMGSVIGKGGAKIKEIQEASGARLQASEAMLPASTERVLSVSGVADAIHIAVYYIGTILQEHAGNMLVNTPYRPSVAPPLDPYGAALPPPGAFGRGPPPPRGYPGPGGPGPHGHGGPGGGYGGGAIGPGAQTQQIFIPNELVGSIIGKGGAKINEVRQASQCQIKIDEPGGAVAAGGSAQERLVTITGQSAGIQVAVRLLYARLEQEKQKQLGV</sequence>
<keyword evidence="2" id="KW-0694">RNA-binding</keyword>
<dbReference type="OrthoDB" id="442947at2759"/>
<feature type="compositionally biased region" description="Pro residues" evidence="3">
    <location>
        <begin position="283"/>
        <end position="311"/>
    </location>
</feature>
<dbReference type="SMART" id="SM00322">
    <property type="entry name" value="KH"/>
    <property type="match status" value="3"/>
</dbReference>
<dbReference type="AlphaFoldDB" id="A0A238FSZ8"/>
<protein>
    <submittedName>
        <fullName evidence="5">BQ2448_6668 protein</fullName>
    </submittedName>
</protein>
<dbReference type="EMBL" id="FMSP01000020">
    <property type="protein sequence ID" value="SCV74236.1"/>
    <property type="molecule type" value="Genomic_DNA"/>
</dbReference>
<dbReference type="InterPro" id="IPR004088">
    <property type="entry name" value="KH_dom_type_1"/>
</dbReference>
<feature type="compositionally biased region" description="Low complexity" evidence="3">
    <location>
        <begin position="75"/>
        <end position="98"/>
    </location>
</feature>
<evidence type="ECO:0000259" key="4">
    <source>
        <dbReference type="SMART" id="SM00322"/>
    </source>
</evidence>
<name>A0A238FSZ8_9BASI</name>
<feature type="compositionally biased region" description="Gly residues" evidence="3">
    <location>
        <begin position="312"/>
        <end position="327"/>
    </location>
</feature>
<keyword evidence="6" id="KW-1185">Reference proteome</keyword>
<reference evidence="6" key="1">
    <citation type="submission" date="2016-09" db="EMBL/GenBank/DDBJ databases">
        <authorList>
            <person name="Jeantristanb JTB J.-T."/>
            <person name="Ricardo R."/>
        </authorList>
    </citation>
    <scope>NUCLEOTIDE SEQUENCE [LARGE SCALE GENOMIC DNA]</scope>
</reference>
<evidence type="ECO:0000256" key="2">
    <source>
        <dbReference type="PROSITE-ProRule" id="PRU00117"/>
    </source>
</evidence>
<evidence type="ECO:0000256" key="3">
    <source>
        <dbReference type="SAM" id="MobiDB-lite"/>
    </source>
</evidence>
<evidence type="ECO:0000256" key="1">
    <source>
        <dbReference type="ARBA" id="ARBA00022737"/>
    </source>
</evidence>
<dbReference type="InterPro" id="IPR004087">
    <property type="entry name" value="KH_dom"/>
</dbReference>
<feature type="region of interest" description="Disordered" evidence="3">
    <location>
        <begin position="1"/>
        <end position="98"/>
    </location>
</feature>
<dbReference type="InterPro" id="IPR036612">
    <property type="entry name" value="KH_dom_type_1_sf"/>
</dbReference>